<evidence type="ECO:0000313" key="4">
    <source>
        <dbReference type="Proteomes" id="UP000232323"/>
    </source>
</evidence>
<keyword evidence="2" id="KW-0472">Membrane</keyword>
<evidence type="ECO:0000256" key="1">
    <source>
        <dbReference type="SAM" id="MobiDB-lite"/>
    </source>
</evidence>
<feature type="compositionally biased region" description="Basic and acidic residues" evidence="1">
    <location>
        <begin position="159"/>
        <end position="170"/>
    </location>
</feature>
<reference evidence="3 4" key="1">
    <citation type="submission" date="2017-08" db="EMBL/GenBank/DDBJ databases">
        <title>Acidophilic green algal genome provides insights into adaptation to an acidic environment.</title>
        <authorList>
            <person name="Hirooka S."/>
            <person name="Hirose Y."/>
            <person name="Kanesaki Y."/>
            <person name="Higuchi S."/>
            <person name="Fujiwara T."/>
            <person name="Onuma R."/>
            <person name="Era A."/>
            <person name="Ohbayashi R."/>
            <person name="Uzuka A."/>
            <person name="Nozaki H."/>
            <person name="Yoshikawa H."/>
            <person name="Miyagishima S.Y."/>
        </authorList>
    </citation>
    <scope>NUCLEOTIDE SEQUENCE [LARGE SCALE GENOMIC DNA]</scope>
    <source>
        <strain evidence="3 4">NIES-2499</strain>
    </source>
</reference>
<sequence length="226" mass="25256">MSGKVGFTTPAFRVKAESTAIPKNCSLPVASRRKKTWKKKGNRWNRDAELSGVAALTALSVLSAASYVAWRWWQQRKSKMLRRREAVESGKPNHAKDKCTKEAENNRGRSAFSFDKSIIGKQQTPVIAPSNASIRPATALMQAPKRAGNAKKDKKLRNERKTAKEAKKQAVREQLEQLEVVSSKAAASLGSTDDGHTRVTYVDFDKTLDAFQRVKAYEETGKKRYD</sequence>
<gene>
    <name evidence="3" type="ORF">CEUSTIGMA_g6570.t1</name>
</gene>
<feature type="region of interest" description="Disordered" evidence="1">
    <location>
        <begin position="143"/>
        <end position="170"/>
    </location>
</feature>
<dbReference type="OrthoDB" id="551772at2759"/>
<protein>
    <submittedName>
        <fullName evidence="3">Uncharacterized protein</fullName>
    </submittedName>
</protein>
<feature type="compositionally biased region" description="Basic residues" evidence="1">
    <location>
        <begin position="148"/>
        <end position="158"/>
    </location>
</feature>
<feature type="transmembrane region" description="Helical" evidence="2">
    <location>
        <begin position="53"/>
        <end position="73"/>
    </location>
</feature>
<feature type="compositionally biased region" description="Basic and acidic residues" evidence="1">
    <location>
        <begin position="94"/>
        <end position="103"/>
    </location>
</feature>
<dbReference type="EMBL" id="BEGY01000039">
    <property type="protein sequence ID" value="GAX79130.1"/>
    <property type="molecule type" value="Genomic_DNA"/>
</dbReference>
<comment type="caution">
    <text evidence="3">The sequence shown here is derived from an EMBL/GenBank/DDBJ whole genome shotgun (WGS) entry which is preliminary data.</text>
</comment>
<feature type="region of interest" description="Disordered" evidence="1">
    <location>
        <begin position="84"/>
        <end position="103"/>
    </location>
</feature>
<keyword evidence="2" id="KW-0812">Transmembrane</keyword>
<accession>A0A250X8N1</accession>
<name>A0A250X8N1_9CHLO</name>
<dbReference type="Proteomes" id="UP000232323">
    <property type="component" value="Unassembled WGS sequence"/>
</dbReference>
<organism evidence="3 4">
    <name type="scientific">Chlamydomonas eustigma</name>
    <dbReference type="NCBI Taxonomy" id="1157962"/>
    <lineage>
        <taxon>Eukaryota</taxon>
        <taxon>Viridiplantae</taxon>
        <taxon>Chlorophyta</taxon>
        <taxon>core chlorophytes</taxon>
        <taxon>Chlorophyceae</taxon>
        <taxon>CS clade</taxon>
        <taxon>Chlamydomonadales</taxon>
        <taxon>Chlamydomonadaceae</taxon>
        <taxon>Chlamydomonas</taxon>
    </lineage>
</organism>
<keyword evidence="2" id="KW-1133">Transmembrane helix</keyword>
<evidence type="ECO:0000313" key="3">
    <source>
        <dbReference type="EMBL" id="GAX79130.1"/>
    </source>
</evidence>
<keyword evidence="4" id="KW-1185">Reference proteome</keyword>
<evidence type="ECO:0000256" key="2">
    <source>
        <dbReference type="SAM" id="Phobius"/>
    </source>
</evidence>
<dbReference type="AlphaFoldDB" id="A0A250X8N1"/>
<proteinExistence type="predicted"/>